<name>J4I9U0_9APHY</name>
<evidence type="ECO:0000256" key="10">
    <source>
        <dbReference type="ARBA" id="ARBA00023242"/>
    </source>
</evidence>
<keyword evidence="10" id="KW-0539">Nucleus</keyword>
<dbReference type="HOGENOM" id="CLU_118729_0_0_1"/>
<evidence type="ECO:0000256" key="7">
    <source>
        <dbReference type="ARBA" id="ARBA00022490"/>
    </source>
</evidence>
<keyword evidence="8" id="KW-0995">Kinetochore</keyword>
<gene>
    <name evidence="14" type="ORF">FIBRA_03812</name>
</gene>
<comment type="subcellular location">
    <subcellularLocation>
        <location evidence="3">Chromosome</location>
        <location evidence="3">Centromere</location>
        <location evidence="3">Kinetochore</location>
    </subcellularLocation>
    <subcellularLocation>
        <location evidence="2">Cytoplasm</location>
        <location evidence="2">Cytoskeleton</location>
        <location evidence="2">Spindle</location>
    </subcellularLocation>
    <subcellularLocation>
        <location evidence="1">Nucleus</location>
    </subcellularLocation>
</comment>
<evidence type="ECO:0000256" key="4">
    <source>
        <dbReference type="ARBA" id="ARBA00008952"/>
    </source>
</evidence>
<dbReference type="GO" id="GO:0005876">
    <property type="term" value="C:spindle microtubule"/>
    <property type="evidence" value="ECO:0007669"/>
    <property type="project" value="InterPro"/>
</dbReference>
<dbReference type="PANTHER" id="PTHR28262:SF1">
    <property type="entry name" value="DASH COMPLEX SUBUNIT SPC19"/>
    <property type="match status" value="1"/>
</dbReference>
<protein>
    <recommendedName>
        <fullName evidence="5">DASH complex subunit SPC19</fullName>
    </recommendedName>
    <alternativeName>
        <fullName evidence="12">Outer kinetochore protein SPC19</fullName>
    </alternativeName>
</protein>
<dbReference type="InterPro" id="IPR013251">
    <property type="entry name" value="DASH_Spc19"/>
</dbReference>
<evidence type="ECO:0000256" key="11">
    <source>
        <dbReference type="ARBA" id="ARBA00023328"/>
    </source>
</evidence>
<organism evidence="14 15">
    <name type="scientific">Fibroporia radiculosa</name>
    <dbReference type="NCBI Taxonomy" id="599839"/>
    <lineage>
        <taxon>Eukaryota</taxon>
        <taxon>Fungi</taxon>
        <taxon>Dikarya</taxon>
        <taxon>Basidiomycota</taxon>
        <taxon>Agaricomycotina</taxon>
        <taxon>Agaricomycetes</taxon>
        <taxon>Polyporales</taxon>
        <taxon>Fibroporiaceae</taxon>
        <taxon>Fibroporia</taxon>
    </lineage>
</organism>
<evidence type="ECO:0000256" key="13">
    <source>
        <dbReference type="SAM" id="Coils"/>
    </source>
</evidence>
<dbReference type="GO" id="GO:0008608">
    <property type="term" value="P:attachment of spindle microtubules to kinetochore"/>
    <property type="evidence" value="ECO:0007669"/>
    <property type="project" value="InterPro"/>
</dbReference>
<evidence type="ECO:0000256" key="3">
    <source>
        <dbReference type="ARBA" id="ARBA00004629"/>
    </source>
</evidence>
<dbReference type="AlphaFoldDB" id="J4I9U0"/>
<dbReference type="GeneID" id="24096657"/>
<dbReference type="STRING" id="599839.J4I9U0"/>
<dbReference type="Proteomes" id="UP000006352">
    <property type="component" value="Unassembled WGS sequence"/>
</dbReference>
<evidence type="ECO:0000256" key="2">
    <source>
        <dbReference type="ARBA" id="ARBA00004186"/>
    </source>
</evidence>
<dbReference type="Pfam" id="PF08287">
    <property type="entry name" value="DASH_Spc19"/>
    <property type="match status" value="1"/>
</dbReference>
<proteinExistence type="inferred from homology"/>
<accession>J4I9U0</accession>
<dbReference type="EMBL" id="HE797048">
    <property type="protein sequence ID" value="CCM01746.1"/>
    <property type="molecule type" value="Genomic_DNA"/>
</dbReference>
<comment type="similarity">
    <text evidence="4">Belongs to the DASH complex SPC19 family.</text>
</comment>
<reference evidence="14 15" key="1">
    <citation type="journal article" date="2012" name="Appl. Environ. Microbiol.">
        <title>Short-read sequencing for genomic analysis of the brown rot fungus Fibroporia radiculosa.</title>
        <authorList>
            <person name="Tang J.D."/>
            <person name="Perkins A.D."/>
            <person name="Sonstegard T.S."/>
            <person name="Schroeder S.G."/>
            <person name="Burgess S.C."/>
            <person name="Diehl S.V."/>
        </authorList>
    </citation>
    <scope>NUCLEOTIDE SEQUENCE [LARGE SCALE GENOMIC DNA]</scope>
    <source>
        <strain evidence="14 15">TFFH 294</strain>
    </source>
</reference>
<dbReference type="PANTHER" id="PTHR28262">
    <property type="entry name" value="DASH COMPLEX SUBUNIT SPC19"/>
    <property type="match status" value="1"/>
</dbReference>
<feature type="coiled-coil region" evidence="13">
    <location>
        <begin position="158"/>
        <end position="185"/>
    </location>
</feature>
<keyword evidence="9" id="KW-0206">Cytoskeleton</keyword>
<keyword evidence="15" id="KW-1185">Reference proteome</keyword>
<sequence length="194" mass="22235">MADRSHRASRLSVHPRNAPRESVFVGNAELYRGDTNAVCSPYLRECVLAMEDCCEEAHEAQEIIRAGTHDLPRMTKVLENERVFLLIDEATVRRYKADLTDEIEPQINELITRAEKGLQILLKKENLLQAKVEAAEFRPSSGVTVKTTGMTKLEVRRIQMLTRQRERLENDVAALQREVDELASLRLAQVQRQR</sequence>
<dbReference type="GO" id="GO:0042729">
    <property type="term" value="C:DASH complex"/>
    <property type="evidence" value="ECO:0007669"/>
    <property type="project" value="InterPro"/>
</dbReference>
<evidence type="ECO:0000313" key="14">
    <source>
        <dbReference type="EMBL" id="CCM01746.1"/>
    </source>
</evidence>
<evidence type="ECO:0000256" key="12">
    <source>
        <dbReference type="ARBA" id="ARBA00032583"/>
    </source>
</evidence>
<keyword evidence="13" id="KW-0175">Coiled coil</keyword>
<dbReference type="RefSeq" id="XP_012181029.1">
    <property type="nucleotide sequence ID" value="XM_012325639.1"/>
</dbReference>
<keyword evidence="11" id="KW-0137">Centromere</keyword>
<keyword evidence="7" id="KW-0963">Cytoplasm</keyword>
<evidence type="ECO:0000256" key="8">
    <source>
        <dbReference type="ARBA" id="ARBA00022838"/>
    </source>
</evidence>
<evidence type="ECO:0000256" key="9">
    <source>
        <dbReference type="ARBA" id="ARBA00023212"/>
    </source>
</evidence>
<dbReference type="InParanoid" id="J4I9U0"/>
<keyword evidence="6" id="KW-0158">Chromosome</keyword>
<evidence type="ECO:0000313" key="15">
    <source>
        <dbReference type="Proteomes" id="UP000006352"/>
    </source>
</evidence>
<evidence type="ECO:0000256" key="1">
    <source>
        <dbReference type="ARBA" id="ARBA00004123"/>
    </source>
</evidence>
<evidence type="ECO:0000256" key="5">
    <source>
        <dbReference type="ARBA" id="ARBA00016329"/>
    </source>
</evidence>
<dbReference type="OrthoDB" id="3361333at2759"/>
<evidence type="ECO:0000256" key="6">
    <source>
        <dbReference type="ARBA" id="ARBA00022454"/>
    </source>
</evidence>